<keyword evidence="1" id="KW-0812">Transmembrane</keyword>
<accession>A0A3P6EMC4</accession>
<sequence length="261" mass="29247">MSPTSDLRILARTSKLKRVFTFGVVNGWVTYRKVIRNTAKKYRERSGDDCMVRVRPPEVSSFSPLFSPRLSPCSGLWGSDRLSRLFMAEREHCVSLLDSLSRPPCSCPPIGLRPHLVWRLGSWVSYWFTVDTGEHLARHFHCFFSFRRRQDAFRFCLAGVVSLLCSASIPVLLADLCRSFEPSRFGVWHGGQAFLCTGSMAAVPSLCLMGVGVAYLTGFGGASRLMVSIRNSPLLVVSYFMDRYGYKYGGVNLEPATSEMT</sequence>
<evidence type="ECO:0000313" key="2">
    <source>
        <dbReference type="EMBL" id="VDD38696.1"/>
    </source>
</evidence>
<feature type="transmembrane region" description="Helical" evidence="1">
    <location>
        <begin position="192"/>
        <end position="216"/>
    </location>
</feature>
<gene>
    <name evidence="2" type="ORF">BOLC7T44256H</name>
</gene>
<evidence type="ECO:0000256" key="1">
    <source>
        <dbReference type="SAM" id="Phobius"/>
    </source>
</evidence>
<organism evidence="2">
    <name type="scientific">Brassica oleracea</name>
    <name type="common">Wild cabbage</name>
    <dbReference type="NCBI Taxonomy" id="3712"/>
    <lineage>
        <taxon>Eukaryota</taxon>
        <taxon>Viridiplantae</taxon>
        <taxon>Streptophyta</taxon>
        <taxon>Embryophyta</taxon>
        <taxon>Tracheophyta</taxon>
        <taxon>Spermatophyta</taxon>
        <taxon>Magnoliopsida</taxon>
        <taxon>eudicotyledons</taxon>
        <taxon>Gunneridae</taxon>
        <taxon>Pentapetalae</taxon>
        <taxon>rosids</taxon>
        <taxon>malvids</taxon>
        <taxon>Brassicales</taxon>
        <taxon>Brassicaceae</taxon>
        <taxon>Brassiceae</taxon>
        <taxon>Brassica</taxon>
    </lineage>
</organism>
<dbReference type="AlphaFoldDB" id="A0A3P6EMC4"/>
<feature type="transmembrane region" description="Helical" evidence="1">
    <location>
        <begin position="152"/>
        <end position="172"/>
    </location>
</feature>
<proteinExistence type="predicted"/>
<name>A0A3P6EMC4_BRAOL</name>
<keyword evidence="1" id="KW-0472">Membrane</keyword>
<protein>
    <submittedName>
        <fullName evidence="2">Uncharacterized protein</fullName>
    </submittedName>
</protein>
<dbReference type="EMBL" id="LR031876">
    <property type="protein sequence ID" value="VDD38696.1"/>
    <property type="molecule type" value="Genomic_DNA"/>
</dbReference>
<reference evidence="2" key="1">
    <citation type="submission" date="2018-11" db="EMBL/GenBank/DDBJ databases">
        <authorList>
            <consortium name="Genoscope - CEA"/>
            <person name="William W."/>
        </authorList>
    </citation>
    <scope>NUCLEOTIDE SEQUENCE</scope>
</reference>
<keyword evidence="1" id="KW-1133">Transmembrane helix</keyword>